<dbReference type="EMBL" id="CACRXK020003950">
    <property type="protein sequence ID" value="CAB4000878.1"/>
    <property type="molecule type" value="Genomic_DNA"/>
</dbReference>
<evidence type="ECO:0000259" key="1">
    <source>
        <dbReference type="Pfam" id="PF18718"/>
    </source>
</evidence>
<evidence type="ECO:0000313" key="3">
    <source>
        <dbReference type="Proteomes" id="UP001152795"/>
    </source>
</evidence>
<dbReference type="OrthoDB" id="10011386at2759"/>
<gene>
    <name evidence="2" type="ORF">PACLA_8A085895</name>
</gene>
<accession>A0A7D9E4E5</accession>
<proteinExistence type="predicted"/>
<feature type="domain" description="CxC5 like cysteine cluster associated with KDZ" evidence="1">
    <location>
        <begin position="108"/>
        <end position="215"/>
    </location>
</feature>
<sequence length="501" mass="57776">MCALVTKIDELNAFIFGTKHFREGTPSRWELIAEFVKSQTNNPGEDIPTVCLGERESVTKKYVDLKKKEDCRMMSTFLAKNYPFLLSNEFNVSRLNVSGRTANKTVILLPPVLNCCGKRTKMDSRPSFPFVYSVNGTYVGALFHGQCTGCKTTFYPSYKTMDNKRVYYNPCNESMQYFQVTSQTVFDKQLLEDISNNIWVSGCTFQSRAKVYNANFAQKNNQRLTDMKEFARTKDAEWLLNEDRVNDAWFMWIVVNYFHEKGELERTHLDVKYDEKSKHLNTEELCELVWKDICCSRKKWVRHKCKTKGCAEGYVTVDGNEYLKRAKCALPKEKVRLRRDLPEVFRCCTNSPICGGKSEAPSKFCRVHATHESEEVCDQVDMPIEFNSAAERDSCVVEENDERDEGCKKKENISLFFETTAGMLALIRPCGIVVNMTEMFTCESLTQVFLFLLRTFCDNTEDFERLKFVGYDRACGLVPFLKNQRRNGSAGAKILLENVKF</sequence>
<organism evidence="2 3">
    <name type="scientific">Paramuricea clavata</name>
    <name type="common">Red gorgonian</name>
    <name type="synonym">Violescent sea-whip</name>
    <dbReference type="NCBI Taxonomy" id="317549"/>
    <lineage>
        <taxon>Eukaryota</taxon>
        <taxon>Metazoa</taxon>
        <taxon>Cnidaria</taxon>
        <taxon>Anthozoa</taxon>
        <taxon>Octocorallia</taxon>
        <taxon>Malacalcyonacea</taxon>
        <taxon>Plexauridae</taxon>
        <taxon>Paramuricea</taxon>
    </lineage>
</organism>
<dbReference type="Proteomes" id="UP001152795">
    <property type="component" value="Unassembled WGS sequence"/>
</dbReference>
<evidence type="ECO:0000313" key="2">
    <source>
        <dbReference type="EMBL" id="CAB4000878.1"/>
    </source>
</evidence>
<dbReference type="InterPro" id="IPR041539">
    <property type="entry name" value="CxC5"/>
</dbReference>
<protein>
    <recommendedName>
        <fullName evidence="1">CxC5 like cysteine cluster associated with KDZ domain-containing protein</fullName>
    </recommendedName>
</protein>
<dbReference type="AlphaFoldDB" id="A0A7D9E4E5"/>
<dbReference type="Pfam" id="PF18718">
    <property type="entry name" value="CxC5"/>
    <property type="match status" value="1"/>
</dbReference>
<keyword evidence="3" id="KW-1185">Reference proteome</keyword>
<comment type="caution">
    <text evidence="2">The sequence shown here is derived from an EMBL/GenBank/DDBJ whole genome shotgun (WGS) entry which is preliminary data.</text>
</comment>
<reference evidence="2" key="1">
    <citation type="submission" date="2020-04" db="EMBL/GenBank/DDBJ databases">
        <authorList>
            <person name="Alioto T."/>
            <person name="Alioto T."/>
            <person name="Gomez Garrido J."/>
        </authorList>
    </citation>
    <scope>NUCLEOTIDE SEQUENCE</scope>
    <source>
        <strain evidence="2">A484AB</strain>
    </source>
</reference>
<name>A0A7D9E4E5_PARCT</name>